<sequence>MDAYEVFAAGTAIWSALQATVLILSPTLVATMLVPDIALHRVTDLERYLCKALGLSITGLSLLYLLLSGLMPFGASMSASQASGSVAAHVPSLWVGVLYNASMSFLQYLWGTSEFRSTAIFSSCVNAFLAAMGGWILLFALDKDGKIKHRAFTADGGKASSFPFKNKVREDAKKKAF</sequence>
<keyword evidence="1" id="KW-0472">Membrane</keyword>
<feature type="transmembrane region" description="Helical" evidence="1">
    <location>
        <begin position="86"/>
        <end position="108"/>
    </location>
</feature>
<feature type="transmembrane region" description="Helical" evidence="1">
    <location>
        <begin position="12"/>
        <end position="33"/>
    </location>
</feature>
<feature type="transmembrane region" description="Helical" evidence="1">
    <location>
        <begin position="120"/>
        <end position="141"/>
    </location>
</feature>
<name>A0A1Y2FIK5_PROLT</name>
<dbReference type="Proteomes" id="UP000193685">
    <property type="component" value="Unassembled WGS sequence"/>
</dbReference>
<reference evidence="2 3" key="1">
    <citation type="submission" date="2016-07" db="EMBL/GenBank/DDBJ databases">
        <title>Pervasive Adenine N6-methylation of Active Genes in Fungi.</title>
        <authorList>
            <consortium name="DOE Joint Genome Institute"/>
            <person name="Mondo S.J."/>
            <person name="Dannebaum R.O."/>
            <person name="Kuo R.C."/>
            <person name="Labutti K."/>
            <person name="Haridas S."/>
            <person name="Kuo A."/>
            <person name="Salamov A."/>
            <person name="Ahrendt S.R."/>
            <person name="Lipzen A."/>
            <person name="Sullivan W."/>
            <person name="Andreopoulos W.B."/>
            <person name="Clum A."/>
            <person name="Lindquist E."/>
            <person name="Daum C."/>
            <person name="Ramamoorthy G.K."/>
            <person name="Gryganskyi A."/>
            <person name="Culley D."/>
            <person name="Magnuson J.K."/>
            <person name="James T.Y."/>
            <person name="O'Malley M.A."/>
            <person name="Stajich J.E."/>
            <person name="Spatafora J.W."/>
            <person name="Visel A."/>
            <person name="Grigoriev I.V."/>
        </authorList>
    </citation>
    <scope>NUCLEOTIDE SEQUENCE [LARGE SCALE GENOMIC DNA]</scope>
    <source>
        <strain evidence="2 3">12-1054</strain>
    </source>
</reference>
<dbReference type="STRING" id="56484.A0A1Y2FIK5"/>
<comment type="caution">
    <text evidence="2">The sequence shown here is derived from an EMBL/GenBank/DDBJ whole genome shotgun (WGS) entry which is preliminary data.</text>
</comment>
<feature type="transmembrane region" description="Helical" evidence="1">
    <location>
        <begin position="53"/>
        <end position="74"/>
    </location>
</feature>
<dbReference type="OMA" id="TIVYTIP"/>
<dbReference type="AlphaFoldDB" id="A0A1Y2FIK5"/>
<keyword evidence="3" id="KW-1185">Reference proteome</keyword>
<evidence type="ECO:0000313" key="3">
    <source>
        <dbReference type="Proteomes" id="UP000193685"/>
    </source>
</evidence>
<evidence type="ECO:0000313" key="2">
    <source>
        <dbReference type="EMBL" id="ORY83076.1"/>
    </source>
</evidence>
<organism evidence="2 3">
    <name type="scientific">Protomyces lactucae-debilis</name>
    <dbReference type="NCBI Taxonomy" id="2754530"/>
    <lineage>
        <taxon>Eukaryota</taxon>
        <taxon>Fungi</taxon>
        <taxon>Dikarya</taxon>
        <taxon>Ascomycota</taxon>
        <taxon>Taphrinomycotina</taxon>
        <taxon>Taphrinomycetes</taxon>
        <taxon>Taphrinales</taxon>
        <taxon>Protomycetaceae</taxon>
        <taxon>Protomyces</taxon>
    </lineage>
</organism>
<evidence type="ECO:0000256" key="1">
    <source>
        <dbReference type="SAM" id="Phobius"/>
    </source>
</evidence>
<dbReference type="PANTHER" id="PTHR39605:SF1">
    <property type="entry name" value="MAJOR FACILITATOR SUPERFAMILY (MFS) PROFILE DOMAIN-CONTAINING PROTEIN"/>
    <property type="match status" value="1"/>
</dbReference>
<accession>A0A1Y2FIK5</accession>
<keyword evidence="1" id="KW-0812">Transmembrane</keyword>
<dbReference type="GeneID" id="63783470"/>
<protein>
    <submittedName>
        <fullName evidence="2">Uncharacterized protein</fullName>
    </submittedName>
</protein>
<dbReference type="EMBL" id="MCFI01000008">
    <property type="protein sequence ID" value="ORY83076.1"/>
    <property type="molecule type" value="Genomic_DNA"/>
</dbReference>
<gene>
    <name evidence="2" type="ORF">BCR37DRAFT_292247</name>
</gene>
<dbReference type="PANTHER" id="PTHR39605">
    <property type="entry name" value="MAJOR FACILITATOR SUPERFAMILY (MFS) PROFILE DOMAIN-CONTAINING PROTEIN"/>
    <property type="match status" value="1"/>
</dbReference>
<dbReference type="RefSeq" id="XP_040725657.1">
    <property type="nucleotide sequence ID" value="XM_040866871.1"/>
</dbReference>
<keyword evidence="1" id="KW-1133">Transmembrane helix</keyword>
<dbReference type="OrthoDB" id="2550114at2759"/>
<proteinExistence type="predicted"/>